<feature type="signal peptide" evidence="1">
    <location>
        <begin position="1"/>
        <end position="20"/>
    </location>
</feature>
<sequence length="427" mass="48598">MEAAGVALAIPPIVLLCVAAARELQKVTETMKTTNNTLLNLLSRIERMRLYLDLLRGLTHQLIYPQEQSMMLAFNESSYKTTLKELHDLILDVAARTQHGVLLRIYWVTQRAKAEKYLSELEQHEQEMLLMLTLVSAGSHLRTEHDINAIKLTVQRQSSIKPKFQLSDESLGEDVGSDHSTLVDGHSDLPSRPVAVWHGYVLREGFPDVYLKARDRLADAAYYGDWESVIEMLEIGDLEFGENWASAVRLKSRTQADYVSFWTPLHQAALFRAPRHVVSQMTAAGAMKTIRTNWAEDMFCHRDLTPAEIARVLGFSDLASELAPTVYHFVPPKLLQSLQDSLWSIIREDLRGNWWLDKLVMPDLHALTELELPEMVFPIPRILIYHIYLDGRELVLDKEGLGEGGNSTWRLTGAEVHQVERAVLFNH</sequence>
<name>A0A3M7HE82_HORWE</name>
<protein>
    <recommendedName>
        <fullName evidence="4">NACHT-NTPase and P-loop NTPases N-terminal domain-containing protein</fullName>
    </recommendedName>
</protein>
<organism evidence="2 3">
    <name type="scientific">Hortaea werneckii</name>
    <name type="common">Black yeast</name>
    <name type="synonym">Cladosporium werneckii</name>
    <dbReference type="NCBI Taxonomy" id="91943"/>
    <lineage>
        <taxon>Eukaryota</taxon>
        <taxon>Fungi</taxon>
        <taxon>Dikarya</taxon>
        <taxon>Ascomycota</taxon>
        <taxon>Pezizomycotina</taxon>
        <taxon>Dothideomycetes</taxon>
        <taxon>Dothideomycetidae</taxon>
        <taxon>Mycosphaerellales</taxon>
        <taxon>Teratosphaeriaceae</taxon>
        <taxon>Hortaea</taxon>
    </lineage>
</organism>
<evidence type="ECO:0000313" key="2">
    <source>
        <dbReference type="EMBL" id="RMZ11643.1"/>
    </source>
</evidence>
<dbReference type="Proteomes" id="UP000269539">
    <property type="component" value="Unassembled WGS sequence"/>
</dbReference>
<dbReference type="AlphaFoldDB" id="A0A3M7HE82"/>
<accession>A0A3M7HE82</accession>
<dbReference type="VEuPathDB" id="FungiDB:BTJ68_12815"/>
<feature type="chain" id="PRO_5018187458" description="NACHT-NTPase and P-loop NTPases N-terminal domain-containing protein" evidence="1">
    <location>
        <begin position="21"/>
        <end position="427"/>
    </location>
</feature>
<dbReference type="EMBL" id="QWIO01000053">
    <property type="protein sequence ID" value="RMZ11643.1"/>
    <property type="molecule type" value="Genomic_DNA"/>
</dbReference>
<proteinExistence type="predicted"/>
<comment type="caution">
    <text evidence="2">The sequence shown here is derived from an EMBL/GenBank/DDBJ whole genome shotgun (WGS) entry which is preliminary data.</text>
</comment>
<keyword evidence="1" id="KW-0732">Signal</keyword>
<gene>
    <name evidence="2" type="ORF">D0864_00940</name>
</gene>
<evidence type="ECO:0000313" key="3">
    <source>
        <dbReference type="Proteomes" id="UP000269539"/>
    </source>
</evidence>
<evidence type="ECO:0008006" key="4">
    <source>
        <dbReference type="Google" id="ProtNLM"/>
    </source>
</evidence>
<evidence type="ECO:0000256" key="1">
    <source>
        <dbReference type="SAM" id="SignalP"/>
    </source>
</evidence>
<reference evidence="2 3" key="1">
    <citation type="journal article" date="2018" name="BMC Genomics">
        <title>Genomic evidence for intraspecific hybridization in a clonal and extremely halotolerant yeast.</title>
        <authorList>
            <person name="Gostincar C."/>
            <person name="Stajich J.E."/>
            <person name="Zupancic J."/>
            <person name="Zalar P."/>
            <person name="Gunde-Cimerman N."/>
        </authorList>
    </citation>
    <scope>NUCLEOTIDE SEQUENCE [LARGE SCALE GENOMIC DNA]</scope>
    <source>
        <strain evidence="2 3">EXF-10513</strain>
    </source>
</reference>